<evidence type="ECO:0000313" key="2">
    <source>
        <dbReference type="Proteomes" id="UP000800092"/>
    </source>
</evidence>
<dbReference type="OrthoDB" id="3902577at2759"/>
<sequence length="288" mass="32878">MTPSDAQKVLEPYKKEIRYRKMRMTAPILCVDLRQGALATMAQFHLEYLRLHAATGSQNYFTKRIEGAGYLLKSDLTRRATEAKAVPFTLDRRQVGAQRALDCVESAYGDESKALELVKLVKLLRGDKYGRGVQPRHFRDCDYILCFNNEAFTALAKLRQFARKIEPPSEQQPFKAQIILLPISYSPNRVPQVFSEMKAQITAFVRDELDWSPPANLGAPGTRIWHNPYRARQFLIPSDKGAKRSDMEGRRDGEKCLWLRSAVTYWDRKVLDSAAGVPGWSEPWLLGL</sequence>
<dbReference type="AlphaFoldDB" id="A0A6A6GT55"/>
<reference evidence="1" key="1">
    <citation type="journal article" date="2020" name="Stud. Mycol.">
        <title>101 Dothideomycetes genomes: a test case for predicting lifestyles and emergence of pathogens.</title>
        <authorList>
            <person name="Haridas S."/>
            <person name="Albert R."/>
            <person name="Binder M."/>
            <person name="Bloem J."/>
            <person name="Labutti K."/>
            <person name="Salamov A."/>
            <person name="Andreopoulos B."/>
            <person name="Baker S."/>
            <person name="Barry K."/>
            <person name="Bills G."/>
            <person name="Bluhm B."/>
            <person name="Cannon C."/>
            <person name="Castanera R."/>
            <person name="Culley D."/>
            <person name="Daum C."/>
            <person name="Ezra D."/>
            <person name="Gonzalez J."/>
            <person name="Henrissat B."/>
            <person name="Kuo A."/>
            <person name="Liang C."/>
            <person name="Lipzen A."/>
            <person name="Lutzoni F."/>
            <person name="Magnuson J."/>
            <person name="Mondo S."/>
            <person name="Nolan M."/>
            <person name="Ohm R."/>
            <person name="Pangilinan J."/>
            <person name="Park H.-J."/>
            <person name="Ramirez L."/>
            <person name="Alfaro M."/>
            <person name="Sun H."/>
            <person name="Tritt A."/>
            <person name="Yoshinaga Y."/>
            <person name="Zwiers L.-H."/>
            <person name="Turgeon B."/>
            <person name="Goodwin S."/>
            <person name="Spatafora J."/>
            <person name="Crous P."/>
            <person name="Grigoriev I."/>
        </authorList>
    </citation>
    <scope>NUCLEOTIDE SEQUENCE</scope>
    <source>
        <strain evidence="1">Tuck. ex Michener</strain>
    </source>
</reference>
<gene>
    <name evidence="1" type="ORF">EV356DRAFT_36501</name>
</gene>
<evidence type="ECO:0000313" key="1">
    <source>
        <dbReference type="EMBL" id="KAF2228831.1"/>
    </source>
</evidence>
<name>A0A6A6GT55_VIRVR</name>
<dbReference type="EMBL" id="ML991888">
    <property type="protein sequence ID" value="KAF2228831.1"/>
    <property type="molecule type" value="Genomic_DNA"/>
</dbReference>
<organism evidence="1 2">
    <name type="scientific">Viridothelium virens</name>
    <name type="common">Speckled blister lichen</name>
    <name type="synonym">Trypethelium virens</name>
    <dbReference type="NCBI Taxonomy" id="1048519"/>
    <lineage>
        <taxon>Eukaryota</taxon>
        <taxon>Fungi</taxon>
        <taxon>Dikarya</taxon>
        <taxon>Ascomycota</taxon>
        <taxon>Pezizomycotina</taxon>
        <taxon>Dothideomycetes</taxon>
        <taxon>Dothideomycetes incertae sedis</taxon>
        <taxon>Trypetheliales</taxon>
        <taxon>Trypetheliaceae</taxon>
        <taxon>Viridothelium</taxon>
    </lineage>
</organism>
<protein>
    <submittedName>
        <fullName evidence="1">Uncharacterized protein</fullName>
    </submittedName>
</protein>
<proteinExistence type="predicted"/>
<accession>A0A6A6GT55</accession>
<dbReference type="Proteomes" id="UP000800092">
    <property type="component" value="Unassembled WGS sequence"/>
</dbReference>
<keyword evidence="2" id="KW-1185">Reference proteome</keyword>